<sequence>MQIIVNQNPRDIRSETLGEALTELGFTSTAIATAINGRFIPRDARADVILAEGDRLEVLAPMQGG</sequence>
<dbReference type="InterPro" id="IPR012675">
    <property type="entry name" value="Beta-grasp_dom_sf"/>
</dbReference>
<dbReference type="RefSeq" id="WP_058312024.1">
    <property type="nucleotide sequence ID" value="NZ_CYTW01000003.1"/>
</dbReference>
<evidence type="ECO:0000313" key="2">
    <source>
        <dbReference type="Proteomes" id="UP000051870"/>
    </source>
</evidence>
<gene>
    <name evidence="1" type="ORF">PH7735_02850</name>
</gene>
<reference evidence="2" key="1">
    <citation type="submission" date="2015-09" db="EMBL/GenBank/DDBJ databases">
        <authorList>
            <person name="Rodrigo-Torres Lidia"/>
            <person name="Arahal R.David."/>
        </authorList>
    </citation>
    <scope>NUCLEOTIDE SEQUENCE [LARGE SCALE GENOMIC DNA]</scope>
    <source>
        <strain evidence="2">CECT 7735</strain>
    </source>
</reference>
<dbReference type="AlphaFoldDB" id="A0A0P1ICC7"/>
<dbReference type="InterPro" id="IPR016155">
    <property type="entry name" value="Mopterin_synth/thiamin_S_b"/>
</dbReference>
<dbReference type="PANTHER" id="PTHR34472:SF1">
    <property type="entry name" value="SULFUR CARRIER PROTEIN THIS"/>
    <property type="match status" value="1"/>
</dbReference>
<organism evidence="1 2">
    <name type="scientific">Shimia thalassica</name>
    <dbReference type="NCBI Taxonomy" id="1715693"/>
    <lineage>
        <taxon>Bacteria</taxon>
        <taxon>Pseudomonadati</taxon>
        <taxon>Pseudomonadota</taxon>
        <taxon>Alphaproteobacteria</taxon>
        <taxon>Rhodobacterales</taxon>
        <taxon>Roseobacteraceae</taxon>
    </lineage>
</organism>
<dbReference type="STRING" id="1715693.PH7735_02850"/>
<dbReference type="InterPro" id="IPR010035">
    <property type="entry name" value="Thi_S"/>
</dbReference>
<dbReference type="PANTHER" id="PTHR34472">
    <property type="entry name" value="SULFUR CARRIER PROTEIN THIS"/>
    <property type="match status" value="1"/>
</dbReference>
<protein>
    <submittedName>
        <fullName evidence="1">Sulfur carrier protein ThiS</fullName>
    </submittedName>
</protein>
<dbReference type="Pfam" id="PF02597">
    <property type="entry name" value="ThiS"/>
    <property type="match status" value="1"/>
</dbReference>
<dbReference type="CDD" id="cd00565">
    <property type="entry name" value="Ubl_ThiS"/>
    <property type="match status" value="1"/>
</dbReference>
<dbReference type="Gene3D" id="3.10.20.30">
    <property type="match status" value="1"/>
</dbReference>
<evidence type="ECO:0000313" key="1">
    <source>
        <dbReference type="EMBL" id="CUK05027.1"/>
    </source>
</evidence>
<name>A0A0P1ICC7_9RHOB</name>
<dbReference type="SUPFAM" id="SSF54285">
    <property type="entry name" value="MoaD/ThiS"/>
    <property type="match status" value="1"/>
</dbReference>
<dbReference type="EMBL" id="CYTW01000003">
    <property type="protein sequence ID" value="CUK05027.1"/>
    <property type="molecule type" value="Genomic_DNA"/>
</dbReference>
<proteinExistence type="predicted"/>
<dbReference type="InterPro" id="IPR003749">
    <property type="entry name" value="ThiS/MoaD-like"/>
</dbReference>
<dbReference type="GeneID" id="83881857"/>
<dbReference type="NCBIfam" id="TIGR01683">
    <property type="entry name" value="thiS"/>
    <property type="match status" value="1"/>
</dbReference>
<accession>A0A0P1ICC7</accession>
<keyword evidence="2" id="KW-1185">Reference proteome</keyword>
<dbReference type="Proteomes" id="UP000051870">
    <property type="component" value="Unassembled WGS sequence"/>
</dbReference>